<dbReference type="GO" id="GO:0008168">
    <property type="term" value="F:methyltransferase activity"/>
    <property type="evidence" value="ECO:0007669"/>
    <property type="project" value="UniProtKB-KW"/>
</dbReference>
<reference evidence="14" key="1">
    <citation type="journal article" date="2020" name="Cell">
        <title>Large-Scale Comparative Analyses of Tick Genomes Elucidate Their Genetic Diversity and Vector Capacities.</title>
        <authorList>
            <consortium name="Tick Genome and Microbiome Consortium (TIGMIC)"/>
            <person name="Jia N."/>
            <person name="Wang J."/>
            <person name="Shi W."/>
            <person name="Du L."/>
            <person name="Sun Y."/>
            <person name="Zhan W."/>
            <person name="Jiang J.F."/>
            <person name="Wang Q."/>
            <person name="Zhang B."/>
            <person name="Ji P."/>
            <person name="Bell-Sakyi L."/>
            <person name="Cui X.M."/>
            <person name="Yuan T.T."/>
            <person name="Jiang B.G."/>
            <person name="Yang W.F."/>
            <person name="Lam T.T."/>
            <person name="Chang Q.C."/>
            <person name="Ding S.J."/>
            <person name="Wang X.J."/>
            <person name="Zhu J.G."/>
            <person name="Ruan X.D."/>
            <person name="Zhao L."/>
            <person name="Wei J.T."/>
            <person name="Ye R.Z."/>
            <person name="Que T.C."/>
            <person name="Du C.H."/>
            <person name="Zhou Y.H."/>
            <person name="Cheng J.X."/>
            <person name="Dai P.F."/>
            <person name="Guo W.B."/>
            <person name="Han X.H."/>
            <person name="Huang E.J."/>
            <person name="Li L.F."/>
            <person name="Wei W."/>
            <person name="Gao Y.C."/>
            <person name="Liu J.Z."/>
            <person name="Shao H.Z."/>
            <person name="Wang X."/>
            <person name="Wang C.C."/>
            <person name="Yang T.C."/>
            <person name="Huo Q.B."/>
            <person name="Li W."/>
            <person name="Chen H.Y."/>
            <person name="Chen S.E."/>
            <person name="Zhou L.G."/>
            <person name="Ni X.B."/>
            <person name="Tian J.H."/>
            <person name="Sheng Y."/>
            <person name="Liu T."/>
            <person name="Pan Y.S."/>
            <person name="Xia L.Y."/>
            <person name="Li J."/>
            <person name="Zhao F."/>
            <person name="Cao W.C."/>
        </authorList>
    </citation>
    <scope>NUCLEOTIDE SEQUENCE</scope>
    <source>
        <strain evidence="14">Rsan-2018</strain>
    </source>
</reference>
<accession>A0A9D4QJI6</accession>
<feature type="region of interest" description="Disordered" evidence="13">
    <location>
        <begin position="22"/>
        <end position="42"/>
    </location>
</feature>
<dbReference type="FunFam" id="2.40.50.140:FF:000170">
    <property type="entry name" value="SPOUT domain containing methyltransferase 1"/>
    <property type="match status" value="1"/>
</dbReference>
<evidence type="ECO:0000256" key="10">
    <source>
        <dbReference type="ARBA" id="ARBA00093228"/>
    </source>
</evidence>
<comment type="subcellular location">
    <subcellularLocation>
        <location evidence="1">Cytoplasm</location>
    </subcellularLocation>
</comment>
<sequence length="280" mass="30891">MRYGKQQLLKWREERLIKKLEKEKKAKESEEQQASSMDSESKGRKYTLSIAVPGSIMDNAQNAELRTYLAGQIARAAVVFCVDEIVVYDDDGSTTRGANGTAVDGEFGGLAKSGQGVVQLARVLQYLECPQYLRKHLFPLHRDLQFAGLLNPLDCPHHLRATEESPYREGIVARLPVKEGSGSYVNCGLNKEVKIDRCLQPGVRVTVKMKEGVPGKKLRGTAVSPSCPRTEAGLYWGYEVRVARSLGAVLAECPFPGGYDITLGTSERGTPVDELELPHR</sequence>
<protein>
    <recommendedName>
        <fullName evidence="12">28S rRNA (uridine-N(3))-methyltransferase</fullName>
    </recommendedName>
    <alternativeName>
        <fullName evidence="7">Centromere protein 32</fullName>
    </alternativeName>
    <alternativeName>
        <fullName evidence="9">Kinetochore-associated protein</fullName>
    </alternativeName>
    <alternativeName>
        <fullName evidence="8">SPOUT domain-containing methyltransferase 1</fullName>
    </alternativeName>
</protein>
<comment type="similarity">
    <text evidence="2">Belongs to the class IV-like SAM-binding methyltransferase superfamily.</text>
</comment>
<evidence type="ECO:0000256" key="13">
    <source>
        <dbReference type="SAM" id="MobiDB-lite"/>
    </source>
</evidence>
<evidence type="ECO:0000256" key="12">
    <source>
        <dbReference type="ARBA" id="ARBA00093639"/>
    </source>
</evidence>
<gene>
    <name evidence="14" type="ORF">HPB52_005414</name>
</gene>
<organism evidence="14 15">
    <name type="scientific">Rhipicephalus sanguineus</name>
    <name type="common">Brown dog tick</name>
    <name type="synonym">Ixodes sanguineus</name>
    <dbReference type="NCBI Taxonomy" id="34632"/>
    <lineage>
        <taxon>Eukaryota</taxon>
        <taxon>Metazoa</taxon>
        <taxon>Ecdysozoa</taxon>
        <taxon>Arthropoda</taxon>
        <taxon>Chelicerata</taxon>
        <taxon>Arachnida</taxon>
        <taxon>Acari</taxon>
        <taxon>Parasitiformes</taxon>
        <taxon>Ixodida</taxon>
        <taxon>Ixodoidea</taxon>
        <taxon>Ixodidae</taxon>
        <taxon>Rhipicephalinae</taxon>
        <taxon>Rhipicephalus</taxon>
        <taxon>Rhipicephalus</taxon>
    </lineage>
</organism>
<evidence type="ECO:0000313" key="15">
    <source>
        <dbReference type="Proteomes" id="UP000821837"/>
    </source>
</evidence>
<comment type="catalytic activity">
    <reaction evidence="10">
        <text>uridine in 28S rRNA + S-adenosyl-L-methionine = N(3)-methyluridine in 28S rRNA + S-adenosyl-L-homocysteine + H(+)</text>
        <dbReference type="Rhea" id="RHEA:83635"/>
        <dbReference type="Rhea" id="RHEA-COMP:20178"/>
        <dbReference type="Rhea" id="RHEA-COMP:20181"/>
        <dbReference type="ChEBI" id="CHEBI:15378"/>
        <dbReference type="ChEBI" id="CHEBI:57856"/>
        <dbReference type="ChEBI" id="CHEBI:59789"/>
        <dbReference type="ChEBI" id="CHEBI:65315"/>
        <dbReference type="ChEBI" id="CHEBI:74502"/>
    </reaction>
    <physiologicalReaction direction="left-to-right" evidence="10">
        <dbReference type="Rhea" id="RHEA:83636"/>
    </physiologicalReaction>
</comment>
<dbReference type="VEuPathDB" id="VectorBase:RSAN_046061"/>
<evidence type="ECO:0000256" key="5">
    <source>
        <dbReference type="ARBA" id="ARBA00022679"/>
    </source>
</evidence>
<dbReference type="InterPro" id="IPR003750">
    <property type="entry name" value="Put_MeTrfase-C9orf114-like"/>
</dbReference>
<evidence type="ECO:0000313" key="14">
    <source>
        <dbReference type="EMBL" id="KAH7982496.1"/>
    </source>
</evidence>
<reference evidence="14" key="2">
    <citation type="submission" date="2021-09" db="EMBL/GenBank/DDBJ databases">
        <authorList>
            <person name="Jia N."/>
            <person name="Wang J."/>
            <person name="Shi W."/>
            <person name="Du L."/>
            <person name="Sun Y."/>
            <person name="Zhan W."/>
            <person name="Jiang J."/>
            <person name="Wang Q."/>
            <person name="Zhang B."/>
            <person name="Ji P."/>
            <person name="Sakyi L.B."/>
            <person name="Cui X."/>
            <person name="Yuan T."/>
            <person name="Jiang B."/>
            <person name="Yang W."/>
            <person name="Lam T.T.-Y."/>
            <person name="Chang Q."/>
            <person name="Ding S."/>
            <person name="Wang X."/>
            <person name="Zhu J."/>
            <person name="Ruan X."/>
            <person name="Zhao L."/>
            <person name="Wei J."/>
            <person name="Que T."/>
            <person name="Du C."/>
            <person name="Cheng J."/>
            <person name="Dai P."/>
            <person name="Han X."/>
            <person name="Huang E."/>
            <person name="Gao Y."/>
            <person name="Liu J."/>
            <person name="Shao H."/>
            <person name="Ye R."/>
            <person name="Li L."/>
            <person name="Wei W."/>
            <person name="Wang X."/>
            <person name="Wang C."/>
            <person name="Huo Q."/>
            <person name="Li W."/>
            <person name="Guo W."/>
            <person name="Chen H."/>
            <person name="Chen S."/>
            <person name="Zhou L."/>
            <person name="Zhou L."/>
            <person name="Ni X."/>
            <person name="Tian J."/>
            <person name="Zhou Y."/>
            <person name="Sheng Y."/>
            <person name="Liu T."/>
            <person name="Pan Y."/>
            <person name="Xia L."/>
            <person name="Li J."/>
            <person name="Zhao F."/>
            <person name="Cao W."/>
        </authorList>
    </citation>
    <scope>NUCLEOTIDE SEQUENCE</scope>
    <source>
        <strain evidence="14">Rsan-2018</strain>
        <tissue evidence="14">Larvae</tissue>
    </source>
</reference>
<comment type="function">
    <text evidence="11">S-adenosyl-L-methionine-dependent methyltransferase that specifically methylates the N3 position of a uridine in 28S rRNA. Required for association of the centrosomes with the poles of the bipolar mitotic spindle during metaphase. Also involved in chromosome alignment. May promote centrosome maturation probably by recruiting A-kinase anchor protein AKAP9 to centrosomes in early mitosis. Binds specifically to miRNA MIR145 hairpin, regulates MIR145 expression at a postranscriptional level.</text>
</comment>
<evidence type="ECO:0000256" key="3">
    <source>
        <dbReference type="ARBA" id="ARBA00022490"/>
    </source>
</evidence>
<evidence type="ECO:0000256" key="8">
    <source>
        <dbReference type="ARBA" id="ARBA00078957"/>
    </source>
</evidence>
<dbReference type="InterPro" id="IPR029026">
    <property type="entry name" value="tRNA_m1G_MTases_N"/>
</dbReference>
<dbReference type="SUPFAM" id="SSF50249">
    <property type="entry name" value="Nucleic acid-binding proteins"/>
    <property type="match status" value="1"/>
</dbReference>
<proteinExistence type="inferred from homology"/>
<evidence type="ECO:0000256" key="6">
    <source>
        <dbReference type="ARBA" id="ARBA00062137"/>
    </source>
</evidence>
<dbReference type="InterPro" id="IPR012340">
    <property type="entry name" value="NA-bd_OB-fold"/>
</dbReference>
<keyword evidence="4" id="KW-0489">Methyltransferase</keyword>
<dbReference type="PANTHER" id="PTHR12150:SF13">
    <property type="entry name" value="METHYLTRANSFERASE C9ORF114-RELATED"/>
    <property type="match status" value="1"/>
</dbReference>
<dbReference type="InterPro" id="IPR029028">
    <property type="entry name" value="Alpha/beta_knot_MTases"/>
</dbReference>
<dbReference type="SUPFAM" id="SSF75217">
    <property type="entry name" value="alpha/beta knot"/>
    <property type="match status" value="1"/>
</dbReference>
<dbReference type="Gene3D" id="3.40.1280.10">
    <property type="match status" value="2"/>
</dbReference>
<evidence type="ECO:0000256" key="4">
    <source>
        <dbReference type="ARBA" id="ARBA00022603"/>
    </source>
</evidence>
<dbReference type="Proteomes" id="UP000821837">
    <property type="component" value="Chromosome 1"/>
</dbReference>
<keyword evidence="3" id="KW-0963">Cytoplasm</keyword>
<dbReference type="GO" id="GO:0005737">
    <property type="term" value="C:cytoplasm"/>
    <property type="evidence" value="ECO:0007669"/>
    <property type="project" value="UniProtKB-SubCell"/>
</dbReference>
<evidence type="ECO:0000256" key="7">
    <source>
        <dbReference type="ARBA" id="ARBA00075627"/>
    </source>
</evidence>
<dbReference type="GO" id="GO:0032259">
    <property type="term" value="P:methylation"/>
    <property type="evidence" value="ECO:0007669"/>
    <property type="project" value="UniProtKB-KW"/>
</dbReference>
<keyword evidence="5" id="KW-0808">Transferase</keyword>
<name>A0A9D4QJI6_RHISA</name>
<evidence type="ECO:0000256" key="1">
    <source>
        <dbReference type="ARBA" id="ARBA00004496"/>
    </source>
</evidence>
<dbReference type="Pfam" id="PF02598">
    <property type="entry name" value="Methyltrn_RNA_3"/>
    <property type="match status" value="1"/>
</dbReference>
<dbReference type="CDD" id="cd18086">
    <property type="entry name" value="HsC9orf114-like"/>
    <property type="match status" value="1"/>
</dbReference>
<comment type="caution">
    <text evidence="14">The sequence shown here is derived from an EMBL/GenBank/DDBJ whole genome shotgun (WGS) entry which is preliminary data.</text>
</comment>
<comment type="subunit">
    <text evidence="6">Interacts with INCA1.</text>
</comment>
<dbReference type="PANTHER" id="PTHR12150">
    <property type="entry name" value="CLASS IV SAM-BINDING METHYLTRANSFERASE-RELATED"/>
    <property type="match status" value="1"/>
</dbReference>
<dbReference type="EMBL" id="JABSTV010001245">
    <property type="protein sequence ID" value="KAH7982496.1"/>
    <property type="molecule type" value="Genomic_DNA"/>
</dbReference>
<evidence type="ECO:0000256" key="9">
    <source>
        <dbReference type="ARBA" id="ARBA00079311"/>
    </source>
</evidence>
<evidence type="ECO:0000256" key="11">
    <source>
        <dbReference type="ARBA" id="ARBA00093377"/>
    </source>
</evidence>
<evidence type="ECO:0000256" key="2">
    <source>
        <dbReference type="ARBA" id="ARBA00009841"/>
    </source>
</evidence>
<dbReference type="AlphaFoldDB" id="A0A9D4QJI6"/>
<keyword evidence="15" id="KW-1185">Reference proteome</keyword>